<evidence type="ECO:0000256" key="3">
    <source>
        <dbReference type="ARBA" id="ARBA00022741"/>
    </source>
</evidence>
<gene>
    <name evidence="10" type="ORF">SELMODRAFT_447708</name>
</gene>
<sequence length="460" mass="51364">MAPGAATSELESFAQARGVENFLISFVDLLGVSRAKLVPKSAIREMEIKGAGFAGYAAHFDMSPADPDLFAVPDPRSVIQLPWKPAVAWVASDLYMNGKPVQQDPRRVLRTQVEIAESKHLRMKTGVECEFFILSGSSDVHQLSDRLDKAEKPGYEQIALMRRYDLISEVLHYLEVLGWKPYQADHEDANGQFEINWEYDDCIATADKHVFFKFMVKSLAEKYGLKATFMPKPFVNQTGNGTHCHVSVWDTSGEHNVFLDKQDKLGLSTTAYEFLGGVLQNTKSITAILNPTVNSYKRIDGSTTLSGSSWAPCSIAYTGNNRTHLIRYKRPENFRRCRLNKLLCSIPDGGRFELRLADGAVNPYLFQAAILACGLHGLDHHVHPGPSADWNGHLPPPEGKAVQILPTSLAEALKEFSASATLRKALGEEFVTSYSKIQTERWRSFTQHLSKWEIDNTIDC</sequence>
<evidence type="ECO:0000256" key="4">
    <source>
        <dbReference type="ARBA" id="ARBA00022840"/>
    </source>
</evidence>
<comment type="cofactor">
    <cofactor evidence="1">
        <name>Mg(2+)</name>
        <dbReference type="ChEBI" id="CHEBI:18420"/>
    </cofactor>
</comment>
<dbReference type="Gramene" id="EFJ09433">
    <property type="protein sequence ID" value="EFJ09433"/>
    <property type="gene ID" value="SELMODRAFT_447708"/>
</dbReference>
<dbReference type="GO" id="GO:0004356">
    <property type="term" value="F:glutamine synthetase activity"/>
    <property type="evidence" value="ECO:0007669"/>
    <property type="project" value="InterPro"/>
</dbReference>
<dbReference type="InterPro" id="IPR008146">
    <property type="entry name" value="Gln_synth_cat_dom"/>
</dbReference>
<dbReference type="Gene3D" id="3.30.590.10">
    <property type="entry name" value="Glutamine synthetase/guanido kinase, catalytic domain"/>
    <property type="match status" value="1"/>
</dbReference>
<dbReference type="HOGENOM" id="CLU_017290_1_3_1"/>
<dbReference type="PROSITE" id="PS00181">
    <property type="entry name" value="GLNA_ATP"/>
    <property type="match status" value="1"/>
</dbReference>
<dbReference type="PROSITE" id="PS51987">
    <property type="entry name" value="GS_CATALYTIC"/>
    <property type="match status" value="1"/>
</dbReference>
<proteinExistence type="inferred from homology"/>
<dbReference type="Proteomes" id="UP000001514">
    <property type="component" value="Unassembled WGS sequence"/>
</dbReference>
<evidence type="ECO:0000256" key="1">
    <source>
        <dbReference type="ARBA" id="ARBA00001946"/>
    </source>
</evidence>
<organism evidence="11">
    <name type="scientific">Selaginella moellendorffii</name>
    <name type="common">Spikemoss</name>
    <dbReference type="NCBI Taxonomy" id="88036"/>
    <lineage>
        <taxon>Eukaryota</taxon>
        <taxon>Viridiplantae</taxon>
        <taxon>Streptophyta</taxon>
        <taxon>Embryophyta</taxon>
        <taxon>Tracheophyta</taxon>
        <taxon>Lycopodiopsida</taxon>
        <taxon>Selaginellales</taxon>
        <taxon>Selaginellaceae</taxon>
        <taxon>Selaginella</taxon>
    </lineage>
</organism>
<dbReference type="PROSITE" id="PS51986">
    <property type="entry name" value="GS_BETA_GRASP"/>
    <property type="match status" value="1"/>
</dbReference>
<name>D8T1Q8_SELML</name>
<dbReference type="KEGG" id="smo:SELMODRAFT_447708"/>
<dbReference type="PANTHER" id="PTHR43785">
    <property type="entry name" value="GAMMA-GLUTAMYLPUTRESCINE SYNTHETASE"/>
    <property type="match status" value="1"/>
</dbReference>
<evidence type="ECO:0000313" key="11">
    <source>
        <dbReference type="Proteomes" id="UP000001514"/>
    </source>
</evidence>
<dbReference type="NCBIfam" id="TIGR03105">
    <property type="entry name" value="gln_synth_III"/>
    <property type="match status" value="1"/>
</dbReference>
<dbReference type="eggNOG" id="KOG0683">
    <property type="taxonomic scope" value="Eukaryota"/>
</dbReference>
<dbReference type="InterPro" id="IPR036651">
    <property type="entry name" value="Gln_synt_N_sf"/>
</dbReference>
<keyword evidence="4" id="KW-0067">ATP-binding</keyword>
<dbReference type="AlphaFoldDB" id="D8T1Q8"/>
<dbReference type="OMA" id="WAWAPVD"/>
<evidence type="ECO:0000256" key="7">
    <source>
        <dbReference type="RuleBase" id="RU000384"/>
    </source>
</evidence>
<feature type="domain" description="GS catalytic" evidence="9">
    <location>
        <begin position="105"/>
        <end position="460"/>
    </location>
</feature>
<dbReference type="Pfam" id="PF00120">
    <property type="entry name" value="Gln-synt_C"/>
    <property type="match status" value="1"/>
</dbReference>
<evidence type="ECO:0000256" key="6">
    <source>
        <dbReference type="PROSITE-ProRule" id="PRU01330"/>
    </source>
</evidence>
<evidence type="ECO:0000259" key="9">
    <source>
        <dbReference type="PROSITE" id="PS51987"/>
    </source>
</evidence>
<evidence type="ECO:0000256" key="2">
    <source>
        <dbReference type="ARBA" id="ARBA00022598"/>
    </source>
</evidence>
<comment type="similarity">
    <text evidence="6 7">Belongs to the glutamine synthetase family.</text>
</comment>
<keyword evidence="11" id="KW-1185">Reference proteome</keyword>
<reference evidence="10 11" key="1">
    <citation type="journal article" date="2011" name="Science">
        <title>The Selaginella genome identifies genetic changes associated with the evolution of vascular plants.</title>
        <authorList>
            <person name="Banks J.A."/>
            <person name="Nishiyama T."/>
            <person name="Hasebe M."/>
            <person name="Bowman J.L."/>
            <person name="Gribskov M."/>
            <person name="dePamphilis C."/>
            <person name="Albert V.A."/>
            <person name="Aono N."/>
            <person name="Aoyama T."/>
            <person name="Ambrose B.A."/>
            <person name="Ashton N.W."/>
            <person name="Axtell M.J."/>
            <person name="Barker E."/>
            <person name="Barker M.S."/>
            <person name="Bennetzen J.L."/>
            <person name="Bonawitz N.D."/>
            <person name="Chapple C."/>
            <person name="Cheng C."/>
            <person name="Correa L.G."/>
            <person name="Dacre M."/>
            <person name="DeBarry J."/>
            <person name="Dreyer I."/>
            <person name="Elias M."/>
            <person name="Engstrom E.M."/>
            <person name="Estelle M."/>
            <person name="Feng L."/>
            <person name="Finet C."/>
            <person name="Floyd S.K."/>
            <person name="Frommer W.B."/>
            <person name="Fujita T."/>
            <person name="Gramzow L."/>
            <person name="Gutensohn M."/>
            <person name="Harholt J."/>
            <person name="Hattori M."/>
            <person name="Heyl A."/>
            <person name="Hirai T."/>
            <person name="Hiwatashi Y."/>
            <person name="Ishikawa M."/>
            <person name="Iwata M."/>
            <person name="Karol K.G."/>
            <person name="Koehler B."/>
            <person name="Kolukisaoglu U."/>
            <person name="Kubo M."/>
            <person name="Kurata T."/>
            <person name="Lalonde S."/>
            <person name="Li K."/>
            <person name="Li Y."/>
            <person name="Litt A."/>
            <person name="Lyons E."/>
            <person name="Manning G."/>
            <person name="Maruyama T."/>
            <person name="Michael T.P."/>
            <person name="Mikami K."/>
            <person name="Miyazaki S."/>
            <person name="Morinaga S."/>
            <person name="Murata T."/>
            <person name="Mueller-Roeber B."/>
            <person name="Nelson D.R."/>
            <person name="Obara M."/>
            <person name="Oguri Y."/>
            <person name="Olmstead R.G."/>
            <person name="Onodera N."/>
            <person name="Petersen B.L."/>
            <person name="Pils B."/>
            <person name="Prigge M."/>
            <person name="Rensing S.A."/>
            <person name="Riano-Pachon D.M."/>
            <person name="Roberts A.W."/>
            <person name="Sato Y."/>
            <person name="Scheller H.V."/>
            <person name="Schulz B."/>
            <person name="Schulz C."/>
            <person name="Shakirov E.V."/>
            <person name="Shibagaki N."/>
            <person name="Shinohara N."/>
            <person name="Shippen D.E."/>
            <person name="Soerensen I."/>
            <person name="Sotooka R."/>
            <person name="Sugimoto N."/>
            <person name="Sugita M."/>
            <person name="Sumikawa N."/>
            <person name="Tanurdzic M."/>
            <person name="Theissen G."/>
            <person name="Ulvskov P."/>
            <person name="Wakazuki S."/>
            <person name="Weng J.K."/>
            <person name="Willats W.W."/>
            <person name="Wipf D."/>
            <person name="Wolf P.G."/>
            <person name="Yang L."/>
            <person name="Zimmer A.D."/>
            <person name="Zhu Q."/>
            <person name="Mitros T."/>
            <person name="Hellsten U."/>
            <person name="Loque D."/>
            <person name="Otillar R."/>
            <person name="Salamov A."/>
            <person name="Schmutz J."/>
            <person name="Shapiro H."/>
            <person name="Lindquist E."/>
            <person name="Lucas S."/>
            <person name="Rokhsar D."/>
            <person name="Grigoriev I.V."/>
        </authorList>
    </citation>
    <scope>NUCLEOTIDE SEQUENCE [LARGE SCALE GENOMIC DNA]</scope>
</reference>
<protein>
    <submittedName>
        <fullName evidence="10">Uncharacterized protein</fullName>
    </submittedName>
</protein>
<dbReference type="PANTHER" id="PTHR43785:SF14">
    <property type="entry name" value="GLUTAMINE SYNTHETASE"/>
    <property type="match status" value="1"/>
</dbReference>
<evidence type="ECO:0000313" key="10">
    <source>
        <dbReference type="EMBL" id="EFJ09433.1"/>
    </source>
</evidence>
<feature type="domain" description="GS beta-grasp" evidence="8">
    <location>
        <begin position="17"/>
        <end position="99"/>
    </location>
</feature>
<dbReference type="SUPFAM" id="SSF55931">
    <property type="entry name" value="Glutamine synthetase/guanido kinase"/>
    <property type="match status" value="1"/>
</dbReference>
<dbReference type="InterPro" id="IPR027303">
    <property type="entry name" value="Gln_synth_gly_rich_site"/>
</dbReference>
<dbReference type="SUPFAM" id="SSF54368">
    <property type="entry name" value="Glutamine synthetase, N-terminal domain"/>
    <property type="match status" value="1"/>
</dbReference>
<dbReference type="Gene3D" id="3.10.20.70">
    <property type="entry name" value="Glutamine synthetase, N-terminal domain"/>
    <property type="match status" value="1"/>
</dbReference>
<dbReference type="GO" id="GO:0006542">
    <property type="term" value="P:glutamine biosynthetic process"/>
    <property type="evidence" value="ECO:0007669"/>
    <property type="project" value="InterPro"/>
</dbReference>
<evidence type="ECO:0000259" key="8">
    <source>
        <dbReference type="PROSITE" id="PS51986"/>
    </source>
</evidence>
<accession>D8T1Q8</accession>
<keyword evidence="2" id="KW-0436">Ligase</keyword>
<dbReference type="InterPro" id="IPR014746">
    <property type="entry name" value="Gln_synth/guanido_kin_cat_dom"/>
</dbReference>
<dbReference type="SMART" id="SM01230">
    <property type="entry name" value="Gln-synt_C"/>
    <property type="match status" value="1"/>
</dbReference>
<keyword evidence="3" id="KW-0547">Nucleotide-binding</keyword>
<dbReference type="InterPro" id="IPR017536">
    <property type="entry name" value="Glutamine_synthetase_typeIII"/>
</dbReference>
<dbReference type="EMBL" id="GL377663">
    <property type="protein sequence ID" value="EFJ09433.1"/>
    <property type="molecule type" value="Genomic_DNA"/>
</dbReference>
<keyword evidence="5" id="KW-0460">Magnesium</keyword>
<dbReference type="InterPro" id="IPR008147">
    <property type="entry name" value="Gln_synt_N"/>
</dbReference>
<dbReference type="GO" id="GO:0005524">
    <property type="term" value="F:ATP binding"/>
    <property type="evidence" value="ECO:0007669"/>
    <property type="project" value="UniProtKB-KW"/>
</dbReference>
<dbReference type="InParanoid" id="D8T1Q8"/>
<dbReference type="STRING" id="88036.D8T1Q8"/>
<evidence type="ECO:0000256" key="5">
    <source>
        <dbReference type="ARBA" id="ARBA00022842"/>
    </source>
</evidence>